<evidence type="ECO:0000313" key="2">
    <source>
        <dbReference type="EMBL" id="OJA12842.1"/>
    </source>
</evidence>
<reference evidence="2 3" key="1">
    <citation type="submission" date="2016-03" db="EMBL/GenBank/DDBJ databases">
        <title>Comparative genomics of the ectomycorrhizal sister species Rhizopogon vinicolor and Rhizopogon vesiculosus (Basidiomycota: Boletales) reveals a divergence of the mating type B locus.</title>
        <authorList>
            <person name="Mujic A.B."/>
            <person name="Kuo A."/>
            <person name="Tritt A."/>
            <person name="Lipzen A."/>
            <person name="Chen C."/>
            <person name="Johnson J."/>
            <person name="Sharma A."/>
            <person name="Barry K."/>
            <person name="Grigoriev I.V."/>
            <person name="Spatafora J.W."/>
        </authorList>
    </citation>
    <scope>NUCLEOTIDE SEQUENCE [LARGE SCALE GENOMIC DNA]</scope>
    <source>
        <strain evidence="2 3">AM-OR11-056</strain>
    </source>
</reference>
<dbReference type="STRING" id="180088.A0A1J8QTR3"/>
<feature type="compositionally biased region" description="Basic and acidic residues" evidence="1">
    <location>
        <begin position="12"/>
        <end position="22"/>
    </location>
</feature>
<evidence type="ECO:0000313" key="3">
    <source>
        <dbReference type="Proteomes" id="UP000183567"/>
    </source>
</evidence>
<dbReference type="OrthoDB" id="3269282at2759"/>
<dbReference type="AlphaFoldDB" id="A0A1J8QTR3"/>
<comment type="caution">
    <text evidence="2">The sequence shown here is derived from an EMBL/GenBank/DDBJ whole genome shotgun (WGS) entry which is preliminary data.</text>
</comment>
<keyword evidence="3" id="KW-1185">Reference proteome</keyword>
<accession>A0A1J8QTR3</accession>
<name>A0A1J8QTR3_9AGAM</name>
<dbReference type="EMBL" id="LVVM01004465">
    <property type="protein sequence ID" value="OJA12842.1"/>
    <property type="molecule type" value="Genomic_DNA"/>
</dbReference>
<dbReference type="Proteomes" id="UP000183567">
    <property type="component" value="Unassembled WGS sequence"/>
</dbReference>
<feature type="region of interest" description="Disordered" evidence="1">
    <location>
        <begin position="1"/>
        <end position="22"/>
    </location>
</feature>
<sequence>MSTSRTPAALEVRPHVDDDEHGQSLSVRFDDQCILIPELPNRHRLPKMVAKSYSLPLWKRRSSSLGGSPSLETDAFVPEDSHFTSERRDLEQFLQQGAISNACSSFGP</sequence>
<evidence type="ECO:0000256" key="1">
    <source>
        <dbReference type="SAM" id="MobiDB-lite"/>
    </source>
</evidence>
<proteinExistence type="predicted"/>
<gene>
    <name evidence="2" type="ORF">AZE42_02425</name>
</gene>
<organism evidence="2 3">
    <name type="scientific">Rhizopogon vesiculosus</name>
    <dbReference type="NCBI Taxonomy" id="180088"/>
    <lineage>
        <taxon>Eukaryota</taxon>
        <taxon>Fungi</taxon>
        <taxon>Dikarya</taxon>
        <taxon>Basidiomycota</taxon>
        <taxon>Agaricomycotina</taxon>
        <taxon>Agaricomycetes</taxon>
        <taxon>Agaricomycetidae</taxon>
        <taxon>Boletales</taxon>
        <taxon>Suillineae</taxon>
        <taxon>Rhizopogonaceae</taxon>
        <taxon>Rhizopogon</taxon>
    </lineage>
</organism>
<protein>
    <submittedName>
        <fullName evidence="2">Uncharacterized protein</fullName>
    </submittedName>
</protein>